<dbReference type="EMBL" id="CAJJDM010000161">
    <property type="protein sequence ID" value="CAD8113790.1"/>
    <property type="molecule type" value="Genomic_DNA"/>
</dbReference>
<name>A0A8S1QGU2_PARPR</name>
<evidence type="ECO:0000313" key="1">
    <source>
        <dbReference type="EMBL" id="CAD8113790.1"/>
    </source>
</evidence>
<gene>
    <name evidence="1" type="ORF">PPRIM_AZ9-3.1.T1560109</name>
</gene>
<sequence length="199" mass="24450">MKDQQLRWFNISFYELQLNNKIYGLTTLYYFIISWQEKQRISNQPRRQSINDIEQSKEQELALIFIKPFNFSIFYITKQQKNLMKRSEMRNEEQALLDYEKAIELHSRNLKFIITAVMNKLYITKLNIIERIQEYALIIITRLFNQILMNVKLYFNRYNRDIIYNQKGNNEQVFIDYNKALLLDFKEAKKFIQRNRNLF</sequence>
<proteinExistence type="predicted"/>
<organism evidence="1 2">
    <name type="scientific">Paramecium primaurelia</name>
    <dbReference type="NCBI Taxonomy" id="5886"/>
    <lineage>
        <taxon>Eukaryota</taxon>
        <taxon>Sar</taxon>
        <taxon>Alveolata</taxon>
        <taxon>Ciliophora</taxon>
        <taxon>Intramacronucleata</taxon>
        <taxon>Oligohymenophorea</taxon>
        <taxon>Peniculida</taxon>
        <taxon>Parameciidae</taxon>
        <taxon>Paramecium</taxon>
    </lineage>
</organism>
<dbReference type="AlphaFoldDB" id="A0A8S1QGU2"/>
<keyword evidence="2" id="KW-1185">Reference proteome</keyword>
<dbReference type="Proteomes" id="UP000688137">
    <property type="component" value="Unassembled WGS sequence"/>
</dbReference>
<protein>
    <submittedName>
        <fullName evidence="1">Uncharacterized protein</fullName>
    </submittedName>
</protein>
<evidence type="ECO:0000313" key="2">
    <source>
        <dbReference type="Proteomes" id="UP000688137"/>
    </source>
</evidence>
<accession>A0A8S1QGU2</accession>
<reference evidence="1" key="1">
    <citation type="submission" date="2021-01" db="EMBL/GenBank/DDBJ databases">
        <authorList>
            <consortium name="Genoscope - CEA"/>
            <person name="William W."/>
        </authorList>
    </citation>
    <scope>NUCLEOTIDE SEQUENCE</scope>
</reference>
<comment type="caution">
    <text evidence="1">The sequence shown here is derived from an EMBL/GenBank/DDBJ whole genome shotgun (WGS) entry which is preliminary data.</text>
</comment>